<dbReference type="GO" id="GO:0019432">
    <property type="term" value="P:triglyceride biosynthetic process"/>
    <property type="evidence" value="ECO:0007669"/>
    <property type="project" value="TreeGrafter"/>
</dbReference>
<feature type="region of interest" description="Disordered" evidence="3">
    <location>
        <begin position="739"/>
        <end position="762"/>
    </location>
</feature>
<dbReference type="InterPro" id="IPR026058">
    <property type="entry name" value="LIPIN"/>
</dbReference>
<proteinExistence type="inferred from homology"/>
<dbReference type="SMART" id="SM00775">
    <property type="entry name" value="LNS2"/>
    <property type="match status" value="1"/>
</dbReference>
<dbReference type="InterPro" id="IPR007651">
    <property type="entry name" value="Lipin_N"/>
</dbReference>
<keyword evidence="2" id="KW-0597">Phosphoprotein</keyword>
<organism evidence="5 6">
    <name type="scientific">Komagataella pastoris</name>
    <name type="common">Yeast</name>
    <name type="synonym">Pichia pastoris</name>
    <dbReference type="NCBI Taxonomy" id="4922"/>
    <lineage>
        <taxon>Eukaryota</taxon>
        <taxon>Fungi</taxon>
        <taxon>Dikarya</taxon>
        <taxon>Ascomycota</taxon>
        <taxon>Saccharomycotina</taxon>
        <taxon>Pichiomycetes</taxon>
        <taxon>Pichiales</taxon>
        <taxon>Pichiaceae</taxon>
        <taxon>Komagataella</taxon>
    </lineage>
</organism>
<dbReference type="AlphaFoldDB" id="A0A1B2J8V4"/>
<reference evidence="5 6" key="1">
    <citation type="submission" date="2016-02" db="EMBL/GenBank/DDBJ databases">
        <title>Comparative genomic and transcriptomic foundation for Pichia pastoris.</title>
        <authorList>
            <person name="Love K.R."/>
            <person name="Shah K.A."/>
            <person name="Whittaker C.A."/>
            <person name="Wu J."/>
            <person name="Bartlett M.C."/>
            <person name="Ma D."/>
            <person name="Leeson R.L."/>
            <person name="Priest M."/>
            <person name="Young S.K."/>
            <person name="Love J.C."/>
        </authorList>
    </citation>
    <scope>NUCLEOTIDE SEQUENCE [LARGE SCALE GENOMIC DNA]</scope>
    <source>
        <strain evidence="5 6">ATCC 28485</strain>
    </source>
</reference>
<feature type="compositionally biased region" description="Low complexity" evidence="3">
    <location>
        <begin position="99"/>
        <end position="124"/>
    </location>
</feature>
<dbReference type="InterPro" id="IPR023214">
    <property type="entry name" value="HAD_sf"/>
</dbReference>
<feature type="domain" description="LNS2/PITP" evidence="4">
    <location>
        <begin position="338"/>
        <end position="524"/>
    </location>
</feature>
<evidence type="ECO:0000313" key="6">
    <source>
        <dbReference type="Proteomes" id="UP000094565"/>
    </source>
</evidence>
<protein>
    <submittedName>
        <fullName evidence="5">BA75_00545T0</fullName>
    </submittedName>
</protein>
<gene>
    <name evidence="5" type="primary">PAH1</name>
    <name evidence="5" type="ORF">ATY40_BA7500545</name>
</gene>
<dbReference type="InterPro" id="IPR013209">
    <property type="entry name" value="LNS2"/>
</dbReference>
<dbReference type="InterPro" id="IPR057124">
    <property type="entry name" value="Ned1-like_M"/>
</dbReference>
<dbReference type="GO" id="GO:0008195">
    <property type="term" value="F:phosphatidate phosphatase activity"/>
    <property type="evidence" value="ECO:0007669"/>
    <property type="project" value="TreeGrafter"/>
</dbReference>
<evidence type="ECO:0000256" key="1">
    <source>
        <dbReference type="ARBA" id="ARBA00005476"/>
    </source>
</evidence>
<accession>A0A1B2J8V4</accession>
<feature type="compositionally biased region" description="Acidic residues" evidence="3">
    <location>
        <begin position="670"/>
        <end position="726"/>
    </location>
</feature>
<dbReference type="InterPro" id="IPR031315">
    <property type="entry name" value="LNS2/PITP"/>
</dbReference>
<dbReference type="OrthoDB" id="4567at2759"/>
<feature type="region of interest" description="Disordered" evidence="3">
    <location>
        <begin position="97"/>
        <end position="134"/>
    </location>
</feature>
<dbReference type="GO" id="GO:0009062">
    <property type="term" value="P:fatty acid catabolic process"/>
    <property type="evidence" value="ECO:0007669"/>
    <property type="project" value="TreeGrafter"/>
</dbReference>
<evidence type="ECO:0000313" key="5">
    <source>
        <dbReference type="EMBL" id="ANZ74484.1"/>
    </source>
</evidence>
<evidence type="ECO:0000256" key="3">
    <source>
        <dbReference type="SAM" id="MobiDB-lite"/>
    </source>
</evidence>
<evidence type="ECO:0000256" key="2">
    <source>
        <dbReference type="ARBA" id="ARBA00022553"/>
    </source>
</evidence>
<evidence type="ECO:0000259" key="4">
    <source>
        <dbReference type="SMART" id="SM00775"/>
    </source>
</evidence>
<dbReference type="Pfam" id="PF24565">
    <property type="entry name" value="Ned1_M"/>
    <property type="match status" value="1"/>
</dbReference>
<feature type="region of interest" description="Disordered" evidence="3">
    <location>
        <begin position="623"/>
        <end position="727"/>
    </location>
</feature>
<sequence length="775" mass="86672">MQYVGRAIGSVSKTWSSINPATLSGAIDIIVVEQENGDLACSPFHVRFGKFQLLRPSQKKVDFIVNGEKTDLPMKLGDGGEAFFVFETDAAIPSDLQTSPVISPVSSPEPASPLSSPSRPNSEPEYLELGDGESTTSELENFKLNRYPYLSTEVSHSDPGVASVSSSPENTKIIQKISRKLNTKNIPSKVDNNGNLVLDIQGYKSDDLDDNSKSLKQLLLAELGEDVDLDKVIEKDHEGNIMINGAISLLSGEDDLESSAATDDQAEGLKLDLESDKSDIESDTNNELSRYFKTLRLTSDQLKCLTLKKGVNELKFSVNKGKSVVTANLYFWDYYDPIVISDIDGTITKSDALGHVFTMIGRDWTHKGVAKLFSDIKFNGYNIMYLTARSVGQADSTRYYLNNIEQEGLRLPQGPVILSPDRTMAALRREVILKKPEVFKMACLNDIKKLYLTNTKDLNPNTDSADFTDINTNTLRSSSLAEDVQTPFYAGFGNRITDALSYRSVGIPSSRIFTINPDGDVHMELLELAGYRSSYVHISELVDHFFPPVNTELFKSMPSDTYRNTTKFSDVNYWKEPLYNFDELSEEDSSEDELRRKKEEERLQSAPRSPILAAGASFFKGSSSLLGSPERMTLSDQKPTEIPPLTTKPPKSVGSVSSDEEKLKDRDDFVDVDQVDETLDDDDDPFDYDYEYEDEEEENDDIDEADDGEEYSDDYYDEEDDYDEELDHSLEPDQKKELEQTAVANQLSPPGPDEIETNSFKKASDLMSKMRIDDI</sequence>
<dbReference type="GO" id="GO:0005634">
    <property type="term" value="C:nucleus"/>
    <property type="evidence" value="ECO:0007669"/>
    <property type="project" value="UniProtKB-ARBA"/>
</dbReference>
<dbReference type="PANTHER" id="PTHR12181">
    <property type="entry name" value="LIPIN"/>
    <property type="match status" value="1"/>
</dbReference>
<name>A0A1B2J8V4_PICPA</name>
<dbReference type="EMBL" id="CP014584">
    <property type="protein sequence ID" value="ANZ74484.1"/>
    <property type="molecule type" value="Genomic_DNA"/>
</dbReference>
<dbReference type="Proteomes" id="UP000094565">
    <property type="component" value="Chromosome 1"/>
</dbReference>
<comment type="similarity">
    <text evidence="1">Belongs to the lipin family.</text>
</comment>
<feature type="compositionally biased region" description="Basic and acidic residues" evidence="3">
    <location>
        <begin position="592"/>
        <end position="603"/>
    </location>
</feature>
<keyword evidence="6" id="KW-1185">Reference proteome</keyword>
<dbReference type="FunFam" id="3.40.50.1000:FF:000063">
    <property type="entry name" value="Nuclear elongation and deformation protein"/>
    <property type="match status" value="1"/>
</dbReference>
<dbReference type="Pfam" id="PF04571">
    <property type="entry name" value="Lipin_N"/>
    <property type="match status" value="1"/>
</dbReference>
<feature type="compositionally biased region" description="Basic and acidic residues" evidence="3">
    <location>
        <begin position="659"/>
        <end position="669"/>
    </location>
</feature>
<dbReference type="Pfam" id="PF08235">
    <property type="entry name" value="LNS2"/>
    <property type="match status" value="1"/>
</dbReference>
<feature type="region of interest" description="Disordered" evidence="3">
    <location>
        <begin position="585"/>
        <end position="607"/>
    </location>
</feature>
<dbReference type="SUPFAM" id="SSF56784">
    <property type="entry name" value="HAD-like"/>
    <property type="match status" value="1"/>
</dbReference>
<dbReference type="Gene3D" id="3.40.50.1000">
    <property type="entry name" value="HAD superfamily/HAD-like"/>
    <property type="match status" value="1"/>
</dbReference>
<dbReference type="PANTHER" id="PTHR12181:SF12">
    <property type="entry name" value="PHOSPHATIDATE PHOSPHATASE"/>
    <property type="match status" value="1"/>
</dbReference>
<dbReference type="InterPro" id="IPR036412">
    <property type="entry name" value="HAD-like_sf"/>
</dbReference>